<dbReference type="GO" id="GO:0030572">
    <property type="term" value="F:phosphatidyltransferase activity"/>
    <property type="evidence" value="ECO:0007669"/>
    <property type="project" value="UniProtKB-ARBA"/>
</dbReference>
<organism evidence="2 3">
    <name type="scientific">Scrofimicrobium canadense</name>
    <dbReference type="NCBI Taxonomy" id="2652290"/>
    <lineage>
        <taxon>Bacteria</taxon>
        <taxon>Bacillati</taxon>
        <taxon>Actinomycetota</taxon>
        <taxon>Actinomycetes</taxon>
        <taxon>Actinomycetales</taxon>
        <taxon>Actinomycetaceae</taxon>
        <taxon>Scrofimicrobium</taxon>
    </lineage>
</organism>
<dbReference type="InterPro" id="IPR001736">
    <property type="entry name" value="PLipase_D/transphosphatidylase"/>
</dbReference>
<feature type="domain" description="PLD phosphodiesterase" evidence="1">
    <location>
        <begin position="309"/>
        <end position="336"/>
    </location>
</feature>
<keyword evidence="3" id="KW-1185">Reference proteome</keyword>
<dbReference type="PANTHER" id="PTHR21248">
    <property type="entry name" value="CARDIOLIPIN SYNTHASE"/>
    <property type="match status" value="1"/>
</dbReference>
<dbReference type="SMART" id="SM00155">
    <property type="entry name" value="PLDc"/>
    <property type="match status" value="2"/>
</dbReference>
<proteinExistence type="predicted"/>
<dbReference type="CDD" id="cd09112">
    <property type="entry name" value="PLDc_CLS_2"/>
    <property type="match status" value="1"/>
</dbReference>
<dbReference type="PANTHER" id="PTHR21248:SF22">
    <property type="entry name" value="PHOSPHOLIPASE D"/>
    <property type="match status" value="1"/>
</dbReference>
<gene>
    <name evidence="2" type="ORF">FYJ24_08120</name>
</gene>
<dbReference type="Pfam" id="PF13091">
    <property type="entry name" value="PLDc_2"/>
    <property type="match status" value="2"/>
</dbReference>
<reference evidence="2 3" key="1">
    <citation type="submission" date="2019-08" db="EMBL/GenBank/DDBJ databases">
        <title>In-depth cultivation of the pig gut microbiome towards novel bacterial diversity and tailored functional studies.</title>
        <authorList>
            <person name="Wylensek D."/>
            <person name="Hitch T.C.A."/>
            <person name="Clavel T."/>
        </authorList>
    </citation>
    <scope>NUCLEOTIDE SEQUENCE [LARGE SCALE GENOMIC DNA]</scope>
    <source>
        <strain evidence="2 3">WB03_NA08</strain>
    </source>
</reference>
<comment type="caution">
    <text evidence="2">The sequence shown here is derived from an EMBL/GenBank/DDBJ whole genome shotgun (WGS) entry which is preliminary data.</text>
</comment>
<name>A0A6N7W9A5_9ACTO</name>
<feature type="domain" description="PLD phosphodiesterase" evidence="1">
    <location>
        <begin position="142"/>
        <end position="169"/>
    </location>
</feature>
<dbReference type="Proteomes" id="UP000470875">
    <property type="component" value="Unassembled WGS sequence"/>
</dbReference>
<dbReference type="EMBL" id="VULO01000009">
    <property type="protein sequence ID" value="MSS84728.1"/>
    <property type="molecule type" value="Genomic_DNA"/>
</dbReference>
<dbReference type="InterPro" id="IPR025202">
    <property type="entry name" value="PLD-like_dom"/>
</dbReference>
<dbReference type="CDD" id="cd09110">
    <property type="entry name" value="PLDc_CLS_1"/>
    <property type="match status" value="1"/>
</dbReference>
<accession>A0A6N7W9A5</accession>
<evidence type="ECO:0000259" key="1">
    <source>
        <dbReference type="PROSITE" id="PS50035"/>
    </source>
</evidence>
<dbReference type="Gene3D" id="3.30.870.10">
    <property type="entry name" value="Endonuclease Chain A"/>
    <property type="match status" value="2"/>
</dbReference>
<sequence>MTAQAAAVVAVHLVDRVRRARIPGGVRGFPTLPPRNVAVGDNDLRVYVEGKSLYHDMLEAIRQAQETIYFETYAWRGDSIGKMFKNALYEAADRGVKVYIVFDGFGTLNQSPRFRHFPKHPNLWAHRLSEIRAGLFLMDMRRTGRTHRKILVVDDAVGFVGGFNIGEDFGIEWRDTHVRVVGPAVEELSNGFVGFWNTLRGKQPKLERKFVGQWDAPIKAAFNLPSRLLFPVRGLYLDAIERAKDHILITTAYFIPDRELLGGLVAAAERGVRVRVLIPEYSNHILADWVAWPFYGELLGAGVEIWLYQHAMIHSKTMTVDGVWSTVGTANLDRLSLMGNFEVNLQIYSPEFAAVLEDVFDNDLTTSRCLTLSEWEGRGPLQRLGEKLIAPFRAIV</sequence>
<dbReference type="PROSITE" id="PS50035">
    <property type="entry name" value="PLD"/>
    <property type="match status" value="2"/>
</dbReference>
<evidence type="ECO:0000313" key="3">
    <source>
        <dbReference type="Proteomes" id="UP000470875"/>
    </source>
</evidence>
<evidence type="ECO:0000313" key="2">
    <source>
        <dbReference type="EMBL" id="MSS84728.1"/>
    </source>
</evidence>
<dbReference type="AlphaFoldDB" id="A0A6N7W9A5"/>
<dbReference type="GO" id="GO:0032049">
    <property type="term" value="P:cardiolipin biosynthetic process"/>
    <property type="evidence" value="ECO:0007669"/>
    <property type="project" value="UniProtKB-ARBA"/>
</dbReference>
<protein>
    <submittedName>
        <fullName evidence="2">Phosphatidylserine/phosphatidylglycerophosphate/ cardiolipin synthase family protein</fullName>
    </submittedName>
</protein>
<dbReference type="SUPFAM" id="SSF56024">
    <property type="entry name" value="Phospholipase D/nuclease"/>
    <property type="match status" value="2"/>
</dbReference>